<feature type="region of interest" description="Disordered" evidence="1">
    <location>
        <begin position="1"/>
        <end position="23"/>
    </location>
</feature>
<evidence type="ECO:0000313" key="4">
    <source>
        <dbReference type="Proteomes" id="UP000662939"/>
    </source>
</evidence>
<feature type="transmembrane region" description="Helical" evidence="2">
    <location>
        <begin position="178"/>
        <end position="197"/>
    </location>
</feature>
<proteinExistence type="predicted"/>
<feature type="transmembrane region" description="Helical" evidence="2">
    <location>
        <begin position="203"/>
        <end position="221"/>
    </location>
</feature>
<name>A0A895XN29_9ACTN</name>
<dbReference type="AlphaFoldDB" id="A0A895XN29"/>
<reference evidence="3" key="1">
    <citation type="submission" date="2021-02" db="EMBL/GenBank/DDBJ databases">
        <title>Natronoglycomyces albus gen. nov., sp. nov, a haloalkaliphilic actinobacterium from a soda solonchak soil.</title>
        <authorList>
            <person name="Sorokin D.Y."/>
            <person name="Khijniak T.V."/>
            <person name="Zakharycheva A.P."/>
            <person name="Boueva O.V."/>
            <person name="Ariskina E.V."/>
            <person name="Hahnke R.L."/>
            <person name="Bunk B."/>
            <person name="Sproer C."/>
            <person name="Schumann P."/>
            <person name="Evtushenko L.I."/>
            <person name="Kublanov I.V."/>
        </authorList>
    </citation>
    <scope>NUCLEOTIDE SEQUENCE</scope>
    <source>
        <strain evidence="3">DSM 106290</strain>
    </source>
</reference>
<dbReference type="RefSeq" id="WP_213170934.1">
    <property type="nucleotide sequence ID" value="NZ_CP070496.1"/>
</dbReference>
<dbReference type="KEGG" id="nav:JQS30_14380"/>
<keyword evidence="4" id="KW-1185">Reference proteome</keyword>
<organism evidence="3 4">
    <name type="scientific">Natronoglycomyces albus</name>
    <dbReference type="NCBI Taxonomy" id="2811108"/>
    <lineage>
        <taxon>Bacteria</taxon>
        <taxon>Bacillati</taxon>
        <taxon>Actinomycetota</taxon>
        <taxon>Actinomycetes</taxon>
        <taxon>Glycomycetales</taxon>
        <taxon>Glycomycetaceae</taxon>
        <taxon>Natronoglycomyces</taxon>
    </lineage>
</organism>
<sequence>MRDQHNDLPLPPEKIRPGGRKSVNKWYSDRDHVRRFAPHYSPISNEIIALSTTLSAAVTGPDELAKDRSSRLEPDTSNRERDAVLDVILLPSSGLPLLLVNGEVVSLGRGRAEVILPAGRHVVEVQDNHSHSIVVDLKSGCREFIGYRYDSDDESVLGRSPSLDEAIPPSTWHARFRYWAAIGVLVSLIGSAVTGVIGHSLAVYLLGLAGALALVVGLEVLGSWAMNRSKPALHAAWERPAPQPFPWGTVDSQAPVFLGGDHQGPKNTPGVIIDFHLDRHVATVPFHKFVPPRWDELAAQSALPPQLWIDGTPKPASWGRWWYPLTPGEHQIQVVVDGRPGPDVDTDQDDAEDVISRFETVTVPVDGCASLSVRGSVYFVRKIASEEMTHFQPRLWIEQN</sequence>
<gene>
    <name evidence="3" type="ORF">JQS30_14380</name>
</gene>
<dbReference type="Proteomes" id="UP000662939">
    <property type="component" value="Chromosome"/>
</dbReference>
<evidence type="ECO:0000256" key="2">
    <source>
        <dbReference type="SAM" id="Phobius"/>
    </source>
</evidence>
<accession>A0A895XN29</accession>
<protein>
    <submittedName>
        <fullName evidence="3">Uncharacterized protein</fullName>
    </submittedName>
</protein>
<keyword evidence="2" id="KW-0812">Transmembrane</keyword>
<keyword evidence="2" id="KW-0472">Membrane</keyword>
<evidence type="ECO:0000256" key="1">
    <source>
        <dbReference type="SAM" id="MobiDB-lite"/>
    </source>
</evidence>
<evidence type="ECO:0000313" key="3">
    <source>
        <dbReference type="EMBL" id="QSB04933.1"/>
    </source>
</evidence>
<dbReference type="EMBL" id="CP070496">
    <property type="protein sequence ID" value="QSB04933.1"/>
    <property type="molecule type" value="Genomic_DNA"/>
</dbReference>
<keyword evidence="2" id="KW-1133">Transmembrane helix</keyword>